<keyword evidence="3" id="KW-0479">Metal-binding</keyword>
<proteinExistence type="predicted"/>
<reference evidence="5" key="2">
    <citation type="journal article" date="2010" name="Environ. Microbiol. Rep.">
        <title>PKS and NRPS gene clusters from microbial symbiont cells of marine sponges by whole genome amplification.</title>
        <authorList>
            <person name="Siegl A."/>
            <person name="Hentschel U."/>
        </authorList>
    </citation>
    <scope>NUCLEOTIDE SEQUENCE</scope>
</reference>
<comment type="cofactor">
    <cofactor evidence="1">
        <name>Zn(2+)</name>
        <dbReference type="ChEBI" id="CHEBI:29105"/>
    </cofactor>
</comment>
<organism evidence="5">
    <name type="scientific">uncultured marine bacterium 1n22</name>
    <dbReference type="NCBI Taxonomy" id="662659"/>
    <lineage>
        <taxon>Bacteria</taxon>
        <taxon>environmental samples</taxon>
    </lineage>
</organism>
<keyword evidence="2" id="KW-0808">Transferase</keyword>
<dbReference type="InterPro" id="IPR008567">
    <property type="entry name" value="BKACE"/>
</dbReference>
<evidence type="ECO:0000256" key="2">
    <source>
        <dbReference type="ARBA" id="ARBA00022679"/>
    </source>
</evidence>
<dbReference type="Pfam" id="PF05853">
    <property type="entry name" value="BKACE"/>
    <property type="match status" value="1"/>
</dbReference>
<evidence type="ECO:0008006" key="6">
    <source>
        <dbReference type="Google" id="ProtNLM"/>
    </source>
</evidence>
<sequence>MSPVTLPTSWSCRGSTLLNPRGPDRITRINATPNERKIMEKLVITVTTDSAGSYPRNPYLTHCDDTKGVAEEYIRAMEAGATIVHTHGQYRSDPVIQPDGKQLSIPNIDGWRDITERVRAAGEPIVQFGLASMRLEHKLELWRELKPDMSSINFNSHDEYFQPDPDHPPTPIYSIHPIPELRMYSSLAKEHGVKQEIECFNTGAYWAIGKIRAGDFWTEDGVREIEKDLLPDPLWVTLFFGWAGQGWTPPTPKALQYMVDNLPPRTNFSMSCMDPPNYWAMVAHTIAIGGHVRIGMEDCPFIEDGVYAKTNAELVEKAVRIAREIGREIASAAEAREITGLTPVQ</sequence>
<dbReference type="GO" id="GO:0043720">
    <property type="term" value="F:3-keto-5-aminohexanoate cleavage activity"/>
    <property type="evidence" value="ECO:0007669"/>
    <property type="project" value="InterPro"/>
</dbReference>
<dbReference type="GO" id="GO:0046872">
    <property type="term" value="F:metal ion binding"/>
    <property type="evidence" value="ECO:0007669"/>
    <property type="project" value="UniProtKB-KW"/>
</dbReference>
<dbReference type="Gene3D" id="3.20.20.70">
    <property type="entry name" value="Aldolase class I"/>
    <property type="match status" value="1"/>
</dbReference>
<dbReference type="PANTHER" id="PTHR37418:SF2">
    <property type="entry name" value="3-KETO-5-AMINOHEXANOATE CLEAVAGE ENZYME"/>
    <property type="match status" value="1"/>
</dbReference>
<evidence type="ECO:0000256" key="3">
    <source>
        <dbReference type="ARBA" id="ARBA00022723"/>
    </source>
</evidence>
<dbReference type="InterPro" id="IPR013785">
    <property type="entry name" value="Aldolase_TIM"/>
</dbReference>
<accession>D2DIR0</accession>
<evidence type="ECO:0000313" key="5">
    <source>
        <dbReference type="EMBL" id="ACX49748.1"/>
    </source>
</evidence>
<dbReference type="PANTHER" id="PTHR37418">
    <property type="entry name" value="3-KETO-5-AMINOHEXANOATE CLEAVAGE ENZYME-RELATED"/>
    <property type="match status" value="1"/>
</dbReference>
<evidence type="ECO:0000256" key="1">
    <source>
        <dbReference type="ARBA" id="ARBA00001947"/>
    </source>
</evidence>
<name>D2DIR0_9BACT</name>
<keyword evidence="4" id="KW-0862">Zinc</keyword>
<reference evidence="5" key="1">
    <citation type="submission" date="2008-12" db="EMBL/GenBank/DDBJ databases">
        <authorList>
            <person name="Siegl A.M."/>
            <person name="Hentschel U."/>
        </authorList>
    </citation>
    <scope>NUCLEOTIDE SEQUENCE</scope>
</reference>
<evidence type="ECO:0000256" key="4">
    <source>
        <dbReference type="ARBA" id="ARBA00022833"/>
    </source>
</evidence>
<dbReference type="AlphaFoldDB" id="D2DIR0"/>
<protein>
    <recommendedName>
        <fullName evidence="6">3-keto-5-aminohexanoate cleavage protein</fullName>
    </recommendedName>
</protein>
<dbReference type="EMBL" id="FJ560487">
    <property type="protein sequence ID" value="ACX49748.1"/>
    <property type="molecule type" value="Genomic_DNA"/>
</dbReference>